<reference evidence="2 3" key="1">
    <citation type="submission" date="2018-09" db="EMBL/GenBank/DDBJ databases">
        <title>Genome sequencing of strain 6GH32-13.</title>
        <authorList>
            <person name="Weon H.-Y."/>
            <person name="Heo J."/>
            <person name="Kwon S.-W."/>
        </authorList>
    </citation>
    <scope>NUCLEOTIDE SEQUENCE [LARGE SCALE GENOMIC DNA]</scope>
    <source>
        <strain evidence="2 3">5GH32-13</strain>
    </source>
</reference>
<evidence type="ECO:0000313" key="3">
    <source>
        <dbReference type="Proteomes" id="UP000263900"/>
    </source>
</evidence>
<feature type="transmembrane region" description="Helical" evidence="1">
    <location>
        <begin position="12"/>
        <end position="30"/>
    </location>
</feature>
<organism evidence="2 3">
    <name type="scientific">Paraflavitalea soli</name>
    <dbReference type="NCBI Taxonomy" id="2315862"/>
    <lineage>
        <taxon>Bacteria</taxon>
        <taxon>Pseudomonadati</taxon>
        <taxon>Bacteroidota</taxon>
        <taxon>Chitinophagia</taxon>
        <taxon>Chitinophagales</taxon>
        <taxon>Chitinophagaceae</taxon>
        <taxon>Paraflavitalea</taxon>
    </lineage>
</organism>
<dbReference type="Proteomes" id="UP000263900">
    <property type="component" value="Chromosome"/>
</dbReference>
<gene>
    <name evidence="2" type="ORF">D3H65_18160</name>
</gene>
<feature type="transmembrane region" description="Helical" evidence="1">
    <location>
        <begin position="254"/>
        <end position="273"/>
    </location>
</feature>
<feature type="transmembrane region" description="Helical" evidence="1">
    <location>
        <begin position="185"/>
        <end position="207"/>
    </location>
</feature>
<dbReference type="AlphaFoldDB" id="A0A3B7MNQ1"/>
<feature type="transmembrane region" description="Helical" evidence="1">
    <location>
        <begin position="114"/>
        <end position="133"/>
    </location>
</feature>
<evidence type="ECO:0000313" key="2">
    <source>
        <dbReference type="EMBL" id="AXY75788.1"/>
    </source>
</evidence>
<accession>A0A3B7MNQ1</accession>
<dbReference type="RefSeq" id="WP_119051669.1">
    <property type="nucleotide sequence ID" value="NZ_CP032157.1"/>
</dbReference>
<keyword evidence="1" id="KW-0472">Membrane</keyword>
<feature type="transmembrane region" description="Helical" evidence="1">
    <location>
        <begin position="42"/>
        <end position="61"/>
    </location>
</feature>
<keyword evidence="1" id="KW-0812">Transmembrane</keyword>
<name>A0A3B7MNQ1_9BACT</name>
<keyword evidence="3" id="KW-1185">Reference proteome</keyword>
<evidence type="ECO:0008006" key="4">
    <source>
        <dbReference type="Google" id="ProtNLM"/>
    </source>
</evidence>
<evidence type="ECO:0000256" key="1">
    <source>
        <dbReference type="SAM" id="Phobius"/>
    </source>
</evidence>
<protein>
    <recommendedName>
        <fullName evidence="4">Prenyltransferase</fullName>
    </recommendedName>
</protein>
<feature type="transmembrane region" description="Helical" evidence="1">
    <location>
        <begin position="280"/>
        <end position="304"/>
    </location>
</feature>
<keyword evidence="1" id="KW-1133">Transmembrane helix</keyword>
<feature type="transmembrane region" description="Helical" evidence="1">
    <location>
        <begin position="82"/>
        <end position="102"/>
    </location>
</feature>
<proteinExistence type="predicted"/>
<feature type="transmembrane region" description="Helical" evidence="1">
    <location>
        <begin position="228"/>
        <end position="248"/>
    </location>
</feature>
<dbReference type="OrthoDB" id="1452981at2"/>
<feature type="transmembrane region" description="Helical" evidence="1">
    <location>
        <begin position="153"/>
        <end position="173"/>
    </location>
</feature>
<dbReference type="KEGG" id="pseg:D3H65_18160"/>
<dbReference type="EMBL" id="CP032157">
    <property type="protein sequence ID" value="AXY75788.1"/>
    <property type="molecule type" value="Genomic_DNA"/>
</dbReference>
<sequence>MRRPFFHAITRFIFFGNYFYGICAVALSMEASLQQQYPLNSLLYYTIVFCATILYYTRAYITEVTVETTNKRTNWYIQFKRWIFFSQIMLTIIVAVCSSIFLYHNWTHLRWQPWLTWILIIIFPATAALYYGFNHPRLGRFSLRKSGWLKPFVIGFSWAGLVTVYPVLCYSIEQGLVFQPSLIGLFLFIKNFMFITVLCIMFDIKDYAVDYNYQLKTFVVKVGLRKTIFYILIPLCVIGLVSFIAFAIARHFHIMKIALNLIPFISLIAVAWSMHRRRPILYYLFIIDGLMLVKALCGSVAMIFF</sequence>